<dbReference type="GO" id="GO:0030527">
    <property type="term" value="F:structural constituent of chromatin"/>
    <property type="evidence" value="ECO:0007669"/>
    <property type="project" value="InterPro"/>
</dbReference>
<sequence>MLDLVNEILEGLNNLEKELRVVQGQERWKASGRRARVLTLHLEKKFKDFRKQSVAESNK</sequence>
<dbReference type="InterPro" id="IPR010886">
    <property type="entry name" value="Hc1"/>
</dbReference>
<accession>A0A8S5SMS6</accession>
<dbReference type="Pfam" id="PF07432">
    <property type="entry name" value="Hc1"/>
    <property type="match status" value="1"/>
</dbReference>
<reference evidence="1" key="1">
    <citation type="journal article" date="2021" name="Proc. Natl. Acad. Sci. U.S.A.">
        <title>A Catalog of Tens of Thousands of Viruses from Human Metagenomes Reveals Hidden Associations with Chronic Diseases.</title>
        <authorList>
            <person name="Tisza M.J."/>
            <person name="Buck C.B."/>
        </authorList>
    </citation>
    <scope>NUCLEOTIDE SEQUENCE</scope>
    <source>
        <strain evidence="1">CtIKM86</strain>
    </source>
</reference>
<dbReference type="EMBL" id="BK032631">
    <property type="protein sequence ID" value="DAF52262.1"/>
    <property type="molecule type" value="Genomic_DNA"/>
</dbReference>
<organism evidence="1">
    <name type="scientific">Podoviridae sp. ctIKM86</name>
    <dbReference type="NCBI Taxonomy" id="2827729"/>
    <lineage>
        <taxon>Viruses</taxon>
        <taxon>Duplodnaviria</taxon>
        <taxon>Heunggongvirae</taxon>
        <taxon>Uroviricota</taxon>
        <taxon>Caudoviricetes</taxon>
    </lineage>
</organism>
<name>A0A8S5SMS6_9CAUD</name>
<evidence type="ECO:0000313" key="1">
    <source>
        <dbReference type="EMBL" id="DAF52262.1"/>
    </source>
</evidence>
<dbReference type="GO" id="GO:0003677">
    <property type="term" value="F:DNA binding"/>
    <property type="evidence" value="ECO:0007669"/>
    <property type="project" value="InterPro"/>
</dbReference>
<protein>
    <submittedName>
        <fullName evidence="1">Histone H1-like protein Hc1</fullName>
    </submittedName>
</protein>
<proteinExistence type="predicted"/>